<feature type="binding site" evidence="7">
    <location>
        <position position="226"/>
    </location>
    <ligand>
        <name>substrate</name>
    </ligand>
</feature>
<dbReference type="InterPro" id="IPR022674">
    <property type="entry name" value="G6P_DH_NAD-bd"/>
</dbReference>
<reference evidence="10 11" key="1">
    <citation type="submission" date="2016-10" db="EMBL/GenBank/DDBJ databases">
        <authorList>
            <person name="de Groot N.N."/>
        </authorList>
    </citation>
    <scope>NUCLEOTIDE SEQUENCE [LARGE SCALE GENOMIC DNA]</scope>
    <source>
        <strain evidence="10 11">DSM 45514</strain>
    </source>
</reference>
<keyword evidence="4 7" id="KW-0521">NADP</keyword>
<dbReference type="EMBL" id="FMZA01000021">
    <property type="protein sequence ID" value="SDC90643.1"/>
    <property type="molecule type" value="Genomic_DNA"/>
</dbReference>
<protein>
    <recommendedName>
        <fullName evidence="7">Glucose-6-phosphate 1-dehydrogenase</fullName>
        <shortName evidence="7">G6PD</shortName>
        <ecNumber evidence="7">1.1.1.49</ecNumber>
    </recommendedName>
</protein>
<dbReference type="InterPro" id="IPR022675">
    <property type="entry name" value="G6P_DH_C"/>
</dbReference>
<dbReference type="PRINTS" id="PR00079">
    <property type="entry name" value="G6PDHDRGNASE"/>
</dbReference>
<evidence type="ECO:0000313" key="11">
    <source>
        <dbReference type="Proteomes" id="UP000199387"/>
    </source>
</evidence>
<evidence type="ECO:0000256" key="4">
    <source>
        <dbReference type="ARBA" id="ARBA00022857"/>
    </source>
</evidence>
<dbReference type="NCBIfam" id="TIGR00871">
    <property type="entry name" value="zwf"/>
    <property type="match status" value="1"/>
</dbReference>
<dbReference type="GO" id="GO:0009051">
    <property type="term" value="P:pentose-phosphate shunt, oxidative branch"/>
    <property type="evidence" value="ECO:0007669"/>
    <property type="project" value="TreeGrafter"/>
</dbReference>
<keyword evidence="6 7" id="KW-0119">Carbohydrate metabolism</keyword>
<feature type="domain" description="Glucose-6-phosphate dehydrogenase C-terminal" evidence="9">
    <location>
        <begin position="200"/>
        <end position="495"/>
    </location>
</feature>
<dbReference type="InterPro" id="IPR001282">
    <property type="entry name" value="G6P_DH"/>
</dbReference>
<dbReference type="PROSITE" id="PS00069">
    <property type="entry name" value="G6P_DEHYDROGENASE"/>
    <property type="match status" value="1"/>
</dbReference>
<dbReference type="PANTHER" id="PTHR23429:SF0">
    <property type="entry name" value="GLUCOSE-6-PHOSPHATE 1-DEHYDROGENASE"/>
    <property type="match status" value="1"/>
</dbReference>
<dbReference type="InterPro" id="IPR036291">
    <property type="entry name" value="NAD(P)-bd_dom_sf"/>
</dbReference>
<comment type="catalytic activity">
    <reaction evidence="7">
        <text>D-glucose 6-phosphate + NADP(+) = 6-phospho-D-glucono-1,5-lactone + NADPH + H(+)</text>
        <dbReference type="Rhea" id="RHEA:15841"/>
        <dbReference type="ChEBI" id="CHEBI:15378"/>
        <dbReference type="ChEBI" id="CHEBI:57783"/>
        <dbReference type="ChEBI" id="CHEBI:57955"/>
        <dbReference type="ChEBI" id="CHEBI:58349"/>
        <dbReference type="ChEBI" id="CHEBI:61548"/>
        <dbReference type="EC" id="1.1.1.49"/>
    </reaction>
</comment>
<dbReference type="InterPro" id="IPR019796">
    <property type="entry name" value="G6P_DH_AS"/>
</dbReference>
<dbReference type="Pfam" id="PF00479">
    <property type="entry name" value="G6PD_N"/>
    <property type="match status" value="1"/>
</dbReference>
<dbReference type="SUPFAM" id="SSF55347">
    <property type="entry name" value="Glyceraldehyde-3-phosphate dehydrogenase-like, C-terminal domain"/>
    <property type="match status" value="1"/>
</dbReference>
<sequence>MSNQSHSHLAPFVMVLFGGAGDLARRKLLPALYGLYRSGLIHQDFQVIGLGRSERGPEEYREVVRQAVNQYFRVPVDDEDGLQSFCNKFEYMSLDVRDSAGYQQLKEQVEMRERESDIPENRLFYLAISPQLFGEVSTHLRENGLTQGSGWRRLVIEKPFGDDYPSAEKLNNQIQESFAEEDIYRIDHYLGKEMIQNIQVIRFANTLFEHIWNNQYISNVQITASETVGVEDRVAYYDHAGALRDMVQNHILQMVMLVAMEPPSHLKPEAIHEEKVKVLRSLRRWSGTAVDENMVRGQYTGGIQDGKEVPGYREEEGVPTDSLNETFVAGRLYIDNFRWSGVPFYIRSGKRMDRKTTEVVIQFKSVPDNLYFHKDNNLGPNLLVIKINPQEGLSLQINAKKPGTETEVVPIAMDFCHDCGTETPEAYESLLRDALEGDRTYFTHWEEVALAWKFVDPIREAWDRSEASSLCFYEAGSTGPKEADGLLQQDGTQWHLTELRGRQR</sequence>
<dbReference type="PIRSF" id="PIRSF000110">
    <property type="entry name" value="G6PD"/>
    <property type="match status" value="1"/>
</dbReference>
<feature type="binding site" evidence="7">
    <location>
        <position position="245"/>
    </location>
    <ligand>
        <name>substrate</name>
    </ligand>
</feature>
<comment type="pathway">
    <text evidence="1 7">Carbohydrate degradation; pentose phosphate pathway; D-ribulose 5-phosphate from D-glucose 6-phosphate (oxidative stage): step 1/3.</text>
</comment>
<feature type="binding site" evidence="7">
    <location>
        <position position="355"/>
    </location>
    <ligand>
        <name>substrate</name>
    </ligand>
</feature>
<dbReference type="Gene3D" id="3.30.360.10">
    <property type="entry name" value="Dihydrodipicolinate Reductase, domain 2"/>
    <property type="match status" value="1"/>
</dbReference>
<accession>A0A1G6QEA4</accession>
<evidence type="ECO:0000256" key="1">
    <source>
        <dbReference type="ARBA" id="ARBA00004937"/>
    </source>
</evidence>
<feature type="binding site" evidence="7">
    <location>
        <begin position="95"/>
        <end position="96"/>
    </location>
    <ligand>
        <name>NADP(+)</name>
        <dbReference type="ChEBI" id="CHEBI:58349"/>
    </ligand>
</feature>
<dbReference type="HAMAP" id="MF_00966">
    <property type="entry name" value="G6PD"/>
    <property type="match status" value="1"/>
</dbReference>
<gene>
    <name evidence="7" type="primary">zwf</name>
    <name evidence="10" type="ORF">SAMN04488112_12123</name>
</gene>
<dbReference type="GO" id="GO:0004345">
    <property type="term" value="F:glucose-6-phosphate dehydrogenase activity"/>
    <property type="evidence" value="ECO:0007669"/>
    <property type="project" value="UniProtKB-UniRule"/>
</dbReference>
<keyword evidence="5 7" id="KW-0560">Oxidoreductase</keyword>
<evidence type="ECO:0000256" key="7">
    <source>
        <dbReference type="HAMAP-Rule" id="MF_00966"/>
    </source>
</evidence>
<feature type="binding site" evidence="7">
    <location>
        <position position="158"/>
    </location>
    <ligand>
        <name>NADP(+)</name>
        <dbReference type="ChEBI" id="CHEBI:58349"/>
    </ligand>
</feature>
<keyword evidence="11" id="KW-1185">Reference proteome</keyword>
<dbReference type="SUPFAM" id="SSF51735">
    <property type="entry name" value="NAD(P)-binding Rossmann-fold domains"/>
    <property type="match status" value="1"/>
</dbReference>
<dbReference type="PANTHER" id="PTHR23429">
    <property type="entry name" value="GLUCOSE-6-PHOSPHATE 1-DEHYDROGENASE G6PD"/>
    <property type="match status" value="1"/>
</dbReference>
<comment type="similarity">
    <text evidence="2 7">Belongs to the glucose-6-phosphate dehydrogenase family.</text>
</comment>
<dbReference type="Gene3D" id="3.40.50.720">
    <property type="entry name" value="NAD(P)-binding Rossmann-like Domain"/>
    <property type="match status" value="1"/>
</dbReference>
<evidence type="ECO:0000256" key="3">
    <source>
        <dbReference type="ARBA" id="ARBA00022526"/>
    </source>
</evidence>
<dbReference type="Pfam" id="PF02781">
    <property type="entry name" value="G6PD_C"/>
    <property type="match status" value="1"/>
</dbReference>
<dbReference type="EC" id="1.1.1.49" evidence="7"/>
<evidence type="ECO:0000256" key="5">
    <source>
        <dbReference type="ARBA" id="ARBA00023002"/>
    </source>
</evidence>
<feature type="binding site" evidence="7">
    <location>
        <position position="188"/>
    </location>
    <ligand>
        <name>substrate</name>
    </ligand>
</feature>
<dbReference type="Proteomes" id="UP000199387">
    <property type="component" value="Unassembled WGS sequence"/>
</dbReference>
<evidence type="ECO:0000256" key="2">
    <source>
        <dbReference type="ARBA" id="ARBA00009975"/>
    </source>
</evidence>
<feature type="domain" description="Glucose-6-phosphate dehydrogenase NAD-binding" evidence="8">
    <location>
        <begin position="15"/>
        <end position="197"/>
    </location>
</feature>
<dbReference type="AlphaFoldDB" id="A0A1G6QEA4"/>
<feature type="binding site" evidence="7">
    <location>
        <position position="52"/>
    </location>
    <ligand>
        <name>NADP(+)</name>
        <dbReference type="ChEBI" id="CHEBI:58349"/>
    </ligand>
</feature>
<organism evidence="10 11">
    <name type="scientific">Melghirimyces thermohalophilus</name>
    <dbReference type="NCBI Taxonomy" id="1236220"/>
    <lineage>
        <taxon>Bacteria</taxon>
        <taxon>Bacillati</taxon>
        <taxon>Bacillota</taxon>
        <taxon>Bacilli</taxon>
        <taxon>Bacillales</taxon>
        <taxon>Thermoactinomycetaceae</taxon>
        <taxon>Melghirimyces</taxon>
    </lineage>
</organism>
<name>A0A1G6QEA4_9BACL</name>
<evidence type="ECO:0000313" key="10">
    <source>
        <dbReference type="EMBL" id="SDC90643.1"/>
    </source>
</evidence>
<evidence type="ECO:0000256" key="6">
    <source>
        <dbReference type="ARBA" id="ARBA00023277"/>
    </source>
</evidence>
<keyword evidence="3 7" id="KW-0313">Glucose metabolism</keyword>
<dbReference type="GO" id="GO:0050661">
    <property type="term" value="F:NADP binding"/>
    <property type="evidence" value="ECO:0007669"/>
    <property type="project" value="UniProtKB-UniRule"/>
</dbReference>
<dbReference type="GO" id="GO:0006006">
    <property type="term" value="P:glucose metabolic process"/>
    <property type="evidence" value="ECO:0007669"/>
    <property type="project" value="UniProtKB-KW"/>
</dbReference>
<comment type="function">
    <text evidence="7">Catalyzes the oxidation of glucose 6-phosphate to 6-phosphogluconolactone.</text>
</comment>
<comment type="caution">
    <text evidence="7">Lacks conserved residue(s) required for the propagation of feature annotation.</text>
</comment>
<feature type="binding site" evidence="7">
    <location>
        <position position="350"/>
    </location>
    <ligand>
        <name>substrate</name>
    </ligand>
</feature>
<dbReference type="GO" id="GO:0005829">
    <property type="term" value="C:cytosol"/>
    <property type="evidence" value="ECO:0007669"/>
    <property type="project" value="TreeGrafter"/>
</dbReference>
<dbReference type="UniPathway" id="UPA00115">
    <property type="reaction ID" value="UER00408"/>
</dbReference>
<evidence type="ECO:0000259" key="8">
    <source>
        <dbReference type="Pfam" id="PF00479"/>
    </source>
</evidence>
<dbReference type="STRING" id="1236220.SAMN04488112_12123"/>
<proteinExistence type="inferred from homology"/>
<evidence type="ECO:0000259" key="9">
    <source>
        <dbReference type="Pfam" id="PF02781"/>
    </source>
</evidence>
<feature type="binding site" evidence="7">
    <location>
        <position position="192"/>
    </location>
    <ligand>
        <name>substrate</name>
    </ligand>
</feature>
<feature type="active site" description="Proton acceptor" evidence="7">
    <location>
        <position position="250"/>
    </location>
</feature>